<comment type="caution">
    <text evidence="1">The sequence shown here is derived from an EMBL/GenBank/DDBJ whole genome shotgun (WGS) entry which is preliminary data.</text>
</comment>
<dbReference type="EMBL" id="LSGP01000013">
    <property type="protein sequence ID" value="KYZ77086.1"/>
    <property type="molecule type" value="Genomic_DNA"/>
</dbReference>
<reference evidence="1 2" key="1">
    <citation type="submission" date="2016-02" db="EMBL/GenBank/DDBJ databases">
        <title>Anaerosporomusa subterraneum gen. nov., sp. nov., a spore-forming obligate anaerobe isolated from saprolite.</title>
        <authorList>
            <person name="Choi J.K."/>
            <person name="Shah M."/>
            <person name="Yee N."/>
        </authorList>
    </citation>
    <scope>NUCLEOTIDE SEQUENCE [LARGE SCALE GENOMIC DNA]</scope>
    <source>
        <strain evidence="1 2">RU4</strain>
    </source>
</reference>
<sequence>MNSMFNTPFTVKLARTLWLNAYRAQITDASGEYCATLRLFPQIPLDRQDVPENAPEAKLYLVILVEDAPMLTDDNLVSFETPVSVVVMEELGKLGMYPDSCQFVYPNLMTELEQPIQQ</sequence>
<name>A0A154BSY3_ANASB</name>
<evidence type="ECO:0000313" key="1">
    <source>
        <dbReference type="EMBL" id="KYZ77086.1"/>
    </source>
</evidence>
<protein>
    <submittedName>
        <fullName evidence="1">Uncharacterized protein</fullName>
    </submittedName>
</protein>
<dbReference type="OrthoDB" id="1633985at2"/>
<evidence type="ECO:0000313" key="2">
    <source>
        <dbReference type="Proteomes" id="UP000076268"/>
    </source>
</evidence>
<organism evidence="1 2">
    <name type="scientific">Anaerosporomusa subterranea</name>
    <dbReference type="NCBI Taxonomy" id="1794912"/>
    <lineage>
        <taxon>Bacteria</taxon>
        <taxon>Bacillati</taxon>
        <taxon>Bacillota</taxon>
        <taxon>Negativicutes</taxon>
        <taxon>Acetonemataceae</taxon>
        <taxon>Anaerosporomusa</taxon>
    </lineage>
</organism>
<accession>A0A154BSY3</accession>
<dbReference type="AlphaFoldDB" id="A0A154BSY3"/>
<dbReference type="Proteomes" id="UP000076268">
    <property type="component" value="Unassembled WGS sequence"/>
</dbReference>
<proteinExistence type="predicted"/>
<keyword evidence="2" id="KW-1185">Reference proteome</keyword>
<gene>
    <name evidence="1" type="ORF">AXX12_02830</name>
</gene>